<organism evidence="2 3">
    <name type="scientific">Paraburkholderia ultramafica</name>
    <dbReference type="NCBI Taxonomy" id="1544867"/>
    <lineage>
        <taxon>Bacteria</taxon>
        <taxon>Pseudomonadati</taxon>
        <taxon>Pseudomonadota</taxon>
        <taxon>Betaproteobacteria</taxon>
        <taxon>Burkholderiales</taxon>
        <taxon>Burkholderiaceae</taxon>
        <taxon>Paraburkholderia</taxon>
    </lineage>
</organism>
<dbReference type="Proteomes" id="UP000494365">
    <property type="component" value="Unassembled WGS sequence"/>
</dbReference>
<accession>A0A6S7ASH0</accession>
<reference evidence="2 3" key="1">
    <citation type="submission" date="2020-04" db="EMBL/GenBank/DDBJ databases">
        <authorList>
            <person name="De Canck E."/>
        </authorList>
    </citation>
    <scope>NUCLEOTIDE SEQUENCE [LARGE SCALE GENOMIC DNA]</scope>
    <source>
        <strain evidence="2 3">LMG 28614</strain>
    </source>
</reference>
<gene>
    <name evidence="2" type="ORF">LMG28614_00206</name>
</gene>
<sequence>MLSRHLNAIEAEVVQAGLTGFAVPDVPLEIAGQMTELAEQRHAHQQAAAEAAALLTVVEQQRQMLTLVGKPATKGASASASPARRPARPAMHAGHVAQKPASTRRPR</sequence>
<feature type="region of interest" description="Disordered" evidence="1">
    <location>
        <begin position="69"/>
        <end position="107"/>
    </location>
</feature>
<feature type="compositionally biased region" description="Low complexity" evidence="1">
    <location>
        <begin position="76"/>
        <end position="90"/>
    </location>
</feature>
<keyword evidence="3" id="KW-1185">Reference proteome</keyword>
<dbReference type="EMBL" id="CADIKK010000001">
    <property type="protein sequence ID" value="CAB3776395.1"/>
    <property type="molecule type" value="Genomic_DNA"/>
</dbReference>
<evidence type="ECO:0000313" key="2">
    <source>
        <dbReference type="EMBL" id="CAB3776395.1"/>
    </source>
</evidence>
<name>A0A6S7ASH0_9BURK</name>
<proteinExistence type="predicted"/>
<dbReference type="AlphaFoldDB" id="A0A6S7ASH0"/>
<evidence type="ECO:0000313" key="3">
    <source>
        <dbReference type="Proteomes" id="UP000494365"/>
    </source>
</evidence>
<evidence type="ECO:0000256" key="1">
    <source>
        <dbReference type="SAM" id="MobiDB-lite"/>
    </source>
</evidence>
<protein>
    <submittedName>
        <fullName evidence="2">Uncharacterized protein</fullName>
    </submittedName>
</protein>